<dbReference type="NCBIfam" id="TIGR02606">
    <property type="entry name" value="antidote_CC2985"/>
    <property type="match status" value="1"/>
</dbReference>
<dbReference type="RefSeq" id="WP_086506570.1">
    <property type="nucleotide sequence ID" value="NZ_CP076349.1"/>
</dbReference>
<dbReference type="PANTHER" id="PTHR36582">
    <property type="entry name" value="ANTITOXIN PARD"/>
    <property type="match status" value="1"/>
</dbReference>
<comment type="caution">
    <text evidence="1">The sequence shown here is derived from an EMBL/GenBank/DDBJ whole genome shotgun (WGS) entry which is preliminary data.</text>
</comment>
<organism evidence="1 2">
    <name type="scientific">Clavibacter michiganensis subsp. michiganensis</name>
    <dbReference type="NCBI Taxonomy" id="33013"/>
    <lineage>
        <taxon>Bacteria</taxon>
        <taxon>Bacillati</taxon>
        <taxon>Actinomycetota</taxon>
        <taxon>Actinomycetes</taxon>
        <taxon>Micrococcales</taxon>
        <taxon>Microbacteriaceae</taxon>
        <taxon>Clavibacter</taxon>
    </lineage>
</organism>
<dbReference type="InterPro" id="IPR022789">
    <property type="entry name" value="ParD"/>
</dbReference>
<dbReference type="Pfam" id="PF03693">
    <property type="entry name" value="ParD_antitoxin"/>
    <property type="match status" value="1"/>
</dbReference>
<dbReference type="Proteomes" id="UP000195062">
    <property type="component" value="Unassembled WGS sequence"/>
</dbReference>
<dbReference type="InterPro" id="IPR038296">
    <property type="entry name" value="ParD_sf"/>
</dbReference>
<protein>
    <submittedName>
        <fullName evidence="1">Antitoxin ParD1</fullName>
    </submittedName>
</protein>
<keyword evidence="2" id="KW-1185">Reference proteome</keyword>
<evidence type="ECO:0000313" key="1">
    <source>
        <dbReference type="EMBL" id="OUE04066.1"/>
    </source>
</evidence>
<dbReference type="PANTHER" id="PTHR36582:SF2">
    <property type="entry name" value="ANTITOXIN PARD"/>
    <property type="match status" value="1"/>
</dbReference>
<sequence>MASGRYRSASEVVHAGFRRMEDQESQLEVLRAALLAGEASGEAAPFDLDAFIADKRT</sequence>
<gene>
    <name evidence="1" type="primary">parD1</name>
    <name evidence="1" type="ORF">CMMCAS07_03895</name>
</gene>
<proteinExistence type="predicted"/>
<reference evidence="1 2" key="1">
    <citation type="submission" date="2016-08" db="EMBL/GenBank/DDBJ databases">
        <title>Genome sequence of Clavibacter michiganensis subsp. michiganensis strain CASJ007.</title>
        <authorList>
            <person name="Thapa S.P."/>
            <person name="Coaker G."/>
        </authorList>
    </citation>
    <scope>NUCLEOTIDE SEQUENCE [LARGE SCALE GENOMIC DNA]</scope>
    <source>
        <strain evidence="1">CASJ007</strain>
    </source>
</reference>
<dbReference type="EMBL" id="MDHH01000001">
    <property type="protein sequence ID" value="OUE04066.1"/>
    <property type="molecule type" value="Genomic_DNA"/>
</dbReference>
<evidence type="ECO:0000313" key="2">
    <source>
        <dbReference type="Proteomes" id="UP000195062"/>
    </source>
</evidence>
<name>A0A251XKX1_CLAMM</name>
<accession>A0A251XKX1</accession>
<dbReference type="Gene3D" id="6.10.10.120">
    <property type="entry name" value="Antitoxin ParD1-like"/>
    <property type="match status" value="1"/>
</dbReference>
<dbReference type="AlphaFoldDB" id="A0A251XKX1"/>